<keyword evidence="9" id="KW-0812">Transmembrane</keyword>
<evidence type="ECO:0000313" key="13">
    <source>
        <dbReference type="Proteomes" id="UP000270649"/>
    </source>
</evidence>
<dbReference type="EC" id="2.7.13.3" evidence="2"/>
<keyword evidence="3" id="KW-0597">Phosphoprotein</keyword>
<dbReference type="GO" id="GO:0000155">
    <property type="term" value="F:phosphorelay sensor kinase activity"/>
    <property type="evidence" value="ECO:0007669"/>
    <property type="project" value="InterPro"/>
</dbReference>
<evidence type="ECO:0000256" key="9">
    <source>
        <dbReference type="SAM" id="Phobius"/>
    </source>
</evidence>
<keyword evidence="7" id="KW-0067">ATP-binding</keyword>
<feature type="transmembrane region" description="Helical" evidence="9">
    <location>
        <begin position="36"/>
        <end position="54"/>
    </location>
</feature>
<keyword evidence="8" id="KW-0902">Two-component regulatory system</keyword>
<dbReference type="InterPro" id="IPR011712">
    <property type="entry name" value="Sig_transdc_His_kin_sub3_dim/P"/>
</dbReference>
<proteinExistence type="predicted"/>
<evidence type="ECO:0000256" key="4">
    <source>
        <dbReference type="ARBA" id="ARBA00022679"/>
    </source>
</evidence>
<dbReference type="CDD" id="cd16917">
    <property type="entry name" value="HATPase_UhpB-NarQ-NarX-like"/>
    <property type="match status" value="1"/>
</dbReference>
<dbReference type="Proteomes" id="UP000270649">
    <property type="component" value="Unassembled WGS sequence"/>
</dbReference>
<organism evidence="12 13">
    <name type="scientific">Corynebacterium macginleyi</name>
    <dbReference type="NCBI Taxonomy" id="38290"/>
    <lineage>
        <taxon>Bacteria</taxon>
        <taxon>Bacillati</taxon>
        <taxon>Actinomycetota</taxon>
        <taxon>Actinomycetes</taxon>
        <taxon>Mycobacteriales</taxon>
        <taxon>Corynebacteriaceae</taxon>
        <taxon>Corynebacterium</taxon>
    </lineage>
</organism>
<dbReference type="SUPFAM" id="SSF55874">
    <property type="entry name" value="ATPase domain of HSP90 chaperone/DNA topoisomerase II/histidine kinase"/>
    <property type="match status" value="1"/>
</dbReference>
<dbReference type="PANTHER" id="PTHR24421:SF10">
    <property type="entry name" value="NITRATE_NITRITE SENSOR PROTEIN NARQ"/>
    <property type="match status" value="1"/>
</dbReference>
<feature type="transmembrane region" description="Helical" evidence="9">
    <location>
        <begin position="61"/>
        <end position="80"/>
    </location>
</feature>
<evidence type="ECO:0000313" key="12">
    <source>
        <dbReference type="EMBL" id="RMB56595.1"/>
    </source>
</evidence>
<evidence type="ECO:0000259" key="11">
    <source>
        <dbReference type="Pfam" id="PF07730"/>
    </source>
</evidence>
<dbReference type="EMBL" id="REGC01000022">
    <property type="protein sequence ID" value="RMB56595.1"/>
    <property type="molecule type" value="Genomic_DNA"/>
</dbReference>
<keyword evidence="9" id="KW-0472">Membrane</keyword>
<dbReference type="Pfam" id="PF07730">
    <property type="entry name" value="HisKA_3"/>
    <property type="match status" value="1"/>
</dbReference>
<dbReference type="Pfam" id="PF02518">
    <property type="entry name" value="HATPase_c"/>
    <property type="match status" value="1"/>
</dbReference>
<comment type="caution">
    <text evidence="12">The sequence shown here is derived from an EMBL/GenBank/DDBJ whole genome shotgun (WGS) entry which is preliminary data.</text>
</comment>
<evidence type="ECO:0000256" key="2">
    <source>
        <dbReference type="ARBA" id="ARBA00012438"/>
    </source>
</evidence>
<dbReference type="AlphaFoldDB" id="A0A3M0FVR7"/>
<feature type="transmembrane region" description="Helical" evidence="9">
    <location>
        <begin position="110"/>
        <end position="132"/>
    </location>
</feature>
<dbReference type="Gene3D" id="3.30.565.10">
    <property type="entry name" value="Histidine kinase-like ATPase, C-terminal domain"/>
    <property type="match status" value="1"/>
</dbReference>
<dbReference type="InterPro" id="IPR050482">
    <property type="entry name" value="Sensor_HK_TwoCompSys"/>
</dbReference>
<evidence type="ECO:0000256" key="5">
    <source>
        <dbReference type="ARBA" id="ARBA00022741"/>
    </source>
</evidence>
<feature type="domain" description="Histidine kinase/HSP90-like ATPase" evidence="10">
    <location>
        <begin position="298"/>
        <end position="386"/>
    </location>
</feature>
<evidence type="ECO:0000256" key="8">
    <source>
        <dbReference type="ARBA" id="ARBA00023012"/>
    </source>
</evidence>
<reference evidence="12 13" key="1">
    <citation type="submission" date="2018-10" db="EMBL/GenBank/DDBJ databases">
        <title>Corynebacterium macginleyi genome sequencing and assembly of the type strain and two clinical samples.</title>
        <authorList>
            <person name="Bernier A.-M."/>
            <person name="Bernard K."/>
        </authorList>
    </citation>
    <scope>NUCLEOTIDE SEQUENCE [LARGE SCALE GENOMIC DNA]</scope>
    <source>
        <strain evidence="12 13">NML 120205</strain>
    </source>
</reference>
<feature type="transmembrane region" description="Helical" evidence="9">
    <location>
        <begin position="147"/>
        <end position="169"/>
    </location>
</feature>
<dbReference type="RefSeq" id="WP_121928261.1">
    <property type="nucleotide sequence ID" value="NZ_CP068291.1"/>
</dbReference>
<name>A0A3M0FVR7_9CORY</name>
<protein>
    <recommendedName>
        <fullName evidence="2">histidine kinase</fullName>
        <ecNumber evidence="2">2.7.13.3</ecNumber>
    </recommendedName>
</protein>
<sequence>MSIDTLAKARLGDKILTAVAALVVLLYLTWASANPGAIELIQAALSLLFLPFIWVWRTKPVLSAAGFIVLLGAWAAAWISQLPANLGVTPWALTAPMAVYATSRYVERRAIARTVLSAALLGSFISPAMWRIDPASFSLFFQLDRRYFALLVVHWAVLGSAYFIAARYFDLDRQRERLAQERFHQAQEEERLLIARELHDVLAHSLTLIKVQANAGIIAARTDTTAAGETLKTIRDGADSALKEVRGIVTALRSTGPTALEPAQQLEHVQGIIDGFRTAGLKIDADLPTSYEVSALNQLALVRIISEGLTNALRHQGIGTHVRVKLALADAARVTLTSTASSPMPSEVSGSGVGLVGVKERAQALGGTLISSGDAQKFTLHAELPLHKDNHA</sequence>
<evidence type="ECO:0000259" key="10">
    <source>
        <dbReference type="Pfam" id="PF02518"/>
    </source>
</evidence>
<dbReference type="GO" id="GO:0046983">
    <property type="term" value="F:protein dimerization activity"/>
    <property type="evidence" value="ECO:0007669"/>
    <property type="project" value="InterPro"/>
</dbReference>
<evidence type="ECO:0000256" key="7">
    <source>
        <dbReference type="ARBA" id="ARBA00022840"/>
    </source>
</evidence>
<keyword evidence="6 12" id="KW-0418">Kinase</keyword>
<accession>A0A3M0FVR7</accession>
<dbReference type="GO" id="GO:0005524">
    <property type="term" value="F:ATP binding"/>
    <property type="evidence" value="ECO:0007669"/>
    <property type="project" value="UniProtKB-KW"/>
</dbReference>
<keyword evidence="5" id="KW-0547">Nucleotide-binding</keyword>
<dbReference type="InterPro" id="IPR036890">
    <property type="entry name" value="HATPase_C_sf"/>
</dbReference>
<evidence type="ECO:0000256" key="6">
    <source>
        <dbReference type="ARBA" id="ARBA00022777"/>
    </source>
</evidence>
<evidence type="ECO:0000256" key="1">
    <source>
        <dbReference type="ARBA" id="ARBA00000085"/>
    </source>
</evidence>
<keyword evidence="4" id="KW-0808">Transferase</keyword>
<keyword evidence="9" id="KW-1133">Transmembrane helix</keyword>
<dbReference type="PANTHER" id="PTHR24421">
    <property type="entry name" value="NITRATE/NITRITE SENSOR PROTEIN NARX-RELATED"/>
    <property type="match status" value="1"/>
</dbReference>
<comment type="catalytic activity">
    <reaction evidence="1">
        <text>ATP + protein L-histidine = ADP + protein N-phospho-L-histidine.</text>
        <dbReference type="EC" id="2.7.13.3"/>
    </reaction>
</comment>
<dbReference type="Gene3D" id="1.20.5.1930">
    <property type="match status" value="1"/>
</dbReference>
<dbReference type="InterPro" id="IPR003594">
    <property type="entry name" value="HATPase_dom"/>
</dbReference>
<evidence type="ECO:0000256" key="3">
    <source>
        <dbReference type="ARBA" id="ARBA00022553"/>
    </source>
</evidence>
<feature type="domain" description="Signal transduction histidine kinase subgroup 3 dimerisation and phosphoacceptor" evidence="11">
    <location>
        <begin position="190"/>
        <end position="255"/>
    </location>
</feature>
<dbReference type="GO" id="GO:0016020">
    <property type="term" value="C:membrane"/>
    <property type="evidence" value="ECO:0007669"/>
    <property type="project" value="InterPro"/>
</dbReference>
<gene>
    <name evidence="12" type="ORF">D9543_10945</name>
</gene>
<feature type="transmembrane region" description="Helical" evidence="9">
    <location>
        <begin position="12"/>
        <end position="30"/>
    </location>
</feature>